<sequence length="427" mass="49299">MITENISRSPVELKLWISATCLTLFHNGGCSFLQEMNYLASYLQMQARAEGIVVPQSHQLGIVFMVQNLKQINSCINNLHSPDYLDRVIICFPAAKEFMILNEMELNSPDIKHRLHHTMFMPSGLIHTLRKQQPFNPPESEVSSWEHRWKIILEGTDPLARELYWEYFGLNSLTQENTESAFKSLLWASELNVKALWNLIESGRKVKVVTTTGMESLQTDPKPCKAEANITGTSKIKARIIIPGQCSYELCWKPRRPLLKRDHQIDEWLDQKAFIKMEAWTNRNFLTHERLQSLDAEVQSMDINATPMLGLEKRPRMLSFDELNLIKDVWFRRWQNADLWNPNYSLTKILDTSTLKLWNCLHRILILELEEDLQKRGNSLATMMNLYSISKCLEVVNECGKELRTISGSGGSSNLINLTSHFLSVVF</sequence>
<accession>A0ABN7SFF4</accession>
<evidence type="ECO:0000313" key="1">
    <source>
        <dbReference type="EMBL" id="CAG5096333.1"/>
    </source>
</evidence>
<dbReference type="EMBL" id="OU015569">
    <property type="protein sequence ID" value="CAG5096333.1"/>
    <property type="molecule type" value="Genomic_DNA"/>
</dbReference>
<gene>
    <name evidence="1" type="ORF">OKIOD_LOCUS6128</name>
</gene>
<organism evidence="1 2">
    <name type="scientific">Oikopleura dioica</name>
    <name type="common">Tunicate</name>
    <dbReference type="NCBI Taxonomy" id="34765"/>
    <lineage>
        <taxon>Eukaryota</taxon>
        <taxon>Metazoa</taxon>
        <taxon>Chordata</taxon>
        <taxon>Tunicata</taxon>
        <taxon>Appendicularia</taxon>
        <taxon>Copelata</taxon>
        <taxon>Oikopleuridae</taxon>
        <taxon>Oikopleura</taxon>
    </lineage>
</organism>
<protein>
    <submittedName>
        <fullName evidence="1">Oidioi.mRNA.OKI2018_I69.XSR.g14570.t1.cds</fullName>
    </submittedName>
</protein>
<reference evidence="1 2" key="1">
    <citation type="submission" date="2021-04" db="EMBL/GenBank/DDBJ databases">
        <authorList>
            <person name="Bliznina A."/>
        </authorList>
    </citation>
    <scope>NUCLEOTIDE SEQUENCE [LARGE SCALE GENOMIC DNA]</scope>
</reference>
<evidence type="ECO:0000313" key="2">
    <source>
        <dbReference type="Proteomes" id="UP001158576"/>
    </source>
</evidence>
<dbReference type="Proteomes" id="UP001158576">
    <property type="component" value="Chromosome XSR"/>
</dbReference>
<proteinExistence type="predicted"/>
<name>A0ABN7SFF4_OIKDI</name>
<keyword evidence="2" id="KW-1185">Reference proteome</keyword>